<dbReference type="Gene3D" id="3.30.450.40">
    <property type="match status" value="1"/>
</dbReference>
<dbReference type="PANTHER" id="PTHR30136">
    <property type="entry name" value="HELIX-TURN-HELIX TRANSCRIPTIONAL REGULATOR, ICLR FAMILY"/>
    <property type="match status" value="1"/>
</dbReference>
<reference evidence="6 7" key="1">
    <citation type="submission" date="2020-08" db="EMBL/GenBank/DDBJ databases">
        <title>Genomic Encyclopedia of Type Strains, Phase IV (KMG-IV): sequencing the most valuable type-strain genomes for metagenomic binning, comparative biology and taxonomic classification.</title>
        <authorList>
            <person name="Goeker M."/>
        </authorList>
    </citation>
    <scope>NUCLEOTIDE SEQUENCE [LARGE SCALE GENOMIC DNA]</scope>
    <source>
        <strain evidence="6 7">DSM 14878</strain>
    </source>
</reference>
<feature type="domain" description="HTH iclR-type" evidence="4">
    <location>
        <begin position="14"/>
        <end position="81"/>
    </location>
</feature>
<dbReference type="PROSITE" id="PS51078">
    <property type="entry name" value="ICLR_ED"/>
    <property type="match status" value="1"/>
</dbReference>
<comment type="caution">
    <text evidence="6">The sequence shown here is derived from an EMBL/GenBank/DDBJ whole genome shotgun (WGS) entry which is preliminary data.</text>
</comment>
<keyword evidence="1" id="KW-0805">Transcription regulation</keyword>
<dbReference type="Gene3D" id="1.10.10.10">
    <property type="entry name" value="Winged helix-like DNA-binding domain superfamily/Winged helix DNA-binding domain"/>
    <property type="match status" value="1"/>
</dbReference>
<dbReference type="EMBL" id="JACIDA010000001">
    <property type="protein sequence ID" value="MBB3871291.1"/>
    <property type="molecule type" value="Genomic_DNA"/>
</dbReference>
<dbReference type="PROSITE" id="PS51077">
    <property type="entry name" value="HTH_ICLR"/>
    <property type="match status" value="1"/>
</dbReference>
<dbReference type="GO" id="GO:0003700">
    <property type="term" value="F:DNA-binding transcription factor activity"/>
    <property type="evidence" value="ECO:0007669"/>
    <property type="project" value="TreeGrafter"/>
</dbReference>
<dbReference type="InterPro" id="IPR036388">
    <property type="entry name" value="WH-like_DNA-bd_sf"/>
</dbReference>
<dbReference type="InterPro" id="IPR014757">
    <property type="entry name" value="Tscrpt_reg_IclR_C"/>
</dbReference>
<evidence type="ECO:0000313" key="6">
    <source>
        <dbReference type="EMBL" id="MBB3871291.1"/>
    </source>
</evidence>
<accession>A0A7W6A128</accession>
<dbReference type="PANTHER" id="PTHR30136:SF7">
    <property type="entry name" value="HTH-TYPE TRANSCRIPTIONAL REGULATOR KDGR-RELATED"/>
    <property type="match status" value="1"/>
</dbReference>
<evidence type="ECO:0000256" key="3">
    <source>
        <dbReference type="ARBA" id="ARBA00023163"/>
    </source>
</evidence>
<keyword evidence="2 6" id="KW-0238">DNA-binding</keyword>
<proteinExistence type="predicted"/>
<protein>
    <submittedName>
        <fullName evidence="6">DNA-binding IclR family transcriptional regulator</fullName>
    </submittedName>
</protein>
<dbReference type="GO" id="GO:0045892">
    <property type="term" value="P:negative regulation of DNA-templated transcription"/>
    <property type="evidence" value="ECO:0007669"/>
    <property type="project" value="TreeGrafter"/>
</dbReference>
<feature type="domain" description="IclR-ED" evidence="5">
    <location>
        <begin position="75"/>
        <end position="257"/>
    </location>
</feature>
<keyword evidence="3" id="KW-0804">Transcription</keyword>
<evidence type="ECO:0000259" key="4">
    <source>
        <dbReference type="PROSITE" id="PS51077"/>
    </source>
</evidence>
<sequence>MTDQDPTDHRKYRAPALEKGLDVLELLSAQGEPMTPSQMSVTLGRSVSELFRMIQVLEFRGYIEQSPDGYRLTNRLFTLGMSQAPIKSLVDVAMPAMRDLASNTRQSCHLVVPSGDQIVVIARIESPGDLGYSVRIGYRCSILDATSGLIFYSRSNRRTRKHLHENLVSLFGDAAVAEFAERAVAMTRGAHVERPSDFVIGVTDLVAPIMGSDGVIATLITPFIEQASVVCSKAEAATLLVQSAEAISEQMSAVSQA</sequence>
<evidence type="ECO:0000313" key="7">
    <source>
        <dbReference type="Proteomes" id="UP000532936"/>
    </source>
</evidence>
<evidence type="ECO:0000259" key="5">
    <source>
        <dbReference type="PROSITE" id="PS51078"/>
    </source>
</evidence>
<dbReference type="InterPro" id="IPR029016">
    <property type="entry name" value="GAF-like_dom_sf"/>
</dbReference>
<gene>
    <name evidence="6" type="ORF">GGR11_000805</name>
</gene>
<dbReference type="Proteomes" id="UP000532936">
    <property type="component" value="Unassembled WGS sequence"/>
</dbReference>
<dbReference type="RefSeq" id="WP_183195509.1">
    <property type="nucleotide sequence ID" value="NZ_JACIDA010000001.1"/>
</dbReference>
<name>A0A7W6A128_9CAUL</name>
<dbReference type="Pfam" id="PF01614">
    <property type="entry name" value="IclR_C"/>
    <property type="match status" value="1"/>
</dbReference>
<evidence type="ECO:0000256" key="2">
    <source>
        <dbReference type="ARBA" id="ARBA00023125"/>
    </source>
</evidence>
<dbReference type="InterPro" id="IPR050707">
    <property type="entry name" value="HTH_MetabolicPath_Reg"/>
</dbReference>
<dbReference type="SUPFAM" id="SSF55781">
    <property type="entry name" value="GAF domain-like"/>
    <property type="match status" value="1"/>
</dbReference>
<evidence type="ECO:0000256" key="1">
    <source>
        <dbReference type="ARBA" id="ARBA00023015"/>
    </source>
</evidence>
<dbReference type="InterPro" id="IPR036390">
    <property type="entry name" value="WH_DNA-bd_sf"/>
</dbReference>
<organism evidence="6 7">
    <name type="scientific">Brevundimonas mediterranea</name>
    <dbReference type="NCBI Taxonomy" id="74329"/>
    <lineage>
        <taxon>Bacteria</taxon>
        <taxon>Pseudomonadati</taxon>
        <taxon>Pseudomonadota</taxon>
        <taxon>Alphaproteobacteria</taxon>
        <taxon>Caulobacterales</taxon>
        <taxon>Caulobacteraceae</taxon>
        <taxon>Brevundimonas</taxon>
    </lineage>
</organism>
<dbReference type="AlphaFoldDB" id="A0A7W6A128"/>
<dbReference type="Pfam" id="PF09339">
    <property type="entry name" value="HTH_IclR"/>
    <property type="match status" value="1"/>
</dbReference>
<dbReference type="SMART" id="SM00346">
    <property type="entry name" value="HTH_ICLR"/>
    <property type="match status" value="1"/>
</dbReference>
<dbReference type="GO" id="GO:0003677">
    <property type="term" value="F:DNA binding"/>
    <property type="evidence" value="ECO:0007669"/>
    <property type="project" value="UniProtKB-KW"/>
</dbReference>
<dbReference type="InterPro" id="IPR005471">
    <property type="entry name" value="Tscrpt_reg_IclR_N"/>
</dbReference>
<dbReference type="SUPFAM" id="SSF46785">
    <property type="entry name" value="Winged helix' DNA-binding domain"/>
    <property type="match status" value="1"/>
</dbReference>